<evidence type="ECO:0000313" key="1">
    <source>
        <dbReference type="EMBL" id="MBX54495.1"/>
    </source>
</evidence>
<protein>
    <submittedName>
        <fullName evidence="1">Uncharacterized protein</fullName>
    </submittedName>
</protein>
<sequence>MQCKTLFILSLRVICLFQNTSAFFLGLYFIVCLGDQYSLMSSLTQLSHFGNSLFYKL</sequence>
<reference evidence="1" key="1">
    <citation type="submission" date="2018-02" db="EMBL/GenBank/DDBJ databases">
        <title>Rhizophora mucronata_Transcriptome.</title>
        <authorList>
            <person name="Meera S.P."/>
            <person name="Sreeshan A."/>
            <person name="Augustine A."/>
        </authorList>
    </citation>
    <scope>NUCLEOTIDE SEQUENCE</scope>
    <source>
        <tissue evidence="1">Leaf</tissue>
    </source>
</reference>
<accession>A0A2P2PIC9</accession>
<proteinExistence type="predicted"/>
<dbReference type="EMBL" id="GGEC01074011">
    <property type="protein sequence ID" value="MBX54495.1"/>
    <property type="molecule type" value="Transcribed_RNA"/>
</dbReference>
<dbReference type="AlphaFoldDB" id="A0A2P2PIC9"/>
<name>A0A2P2PIC9_RHIMU</name>
<organism evidence="1">
    <name type="scientific">Rhizophora mucronata</name>
    <name type="common">Asiatic mangrove</name>
    <dbReference type="NCBI Taxonomy" id="61149"/>
    <lineage>
        <taxon>Eukaryota</taxon>
        <taxon>Viridiplantae</taxon>
        <taxon>Streptophyta</taxon>
        <taxon>Embryophyta</taxon>
        <taxon>Tracheophyta</taxon>
        <taxon>Spermatophyta</taxon>
        <taxon>Magnoliopsida</taxon>
        <taxon>eudicotyledons</taxon>
        <taxon>Gunneridae</taxon>
        <taxon>Pentapetalae</taxon>
        <taxon>rosids</taxon>
        <taxon>fabids</taxon>
        <taxon>Malpighiales</taxon>
        <taxon>Rhizophoraceae</taxon>
        <taxon>Rhizophora</taxon>
    </lineage>
</organism>